<dbReference type="EMBL" id="JAUEPS010000274">
    <property type="protein sequence ID" value="KAK0432741.1"/>
    <property type="molecule type" value="Genomic_DNA"/>
</dbReference>
<name>A0AA39IYB2_ARMTA</name>
<dbReference type="PANTHER" id="PTHR43441">
    <property type="entry name" value="RIBOSOMAL-PROTEIN-SERINE ACETYLTRANSFERASE"/>
    <property type="match status" value="1"/>
</dbReference>
<dbReference type="Pfam" id="PF13302">
    <property type="entry name" value="Acetyltransf_3"/>
    <property type="match status" value="1"/>
</dbReference>
<gene>
    <name evidence="2" type="ORF">EV420DRAFT_609963</name>
</gene>
<evidence type="ECO:0000259" key="1">
    <source>
        <dbReference type="PROSITE" id="PS51186"/>
    </source>
</evidence>
<dbReference type="SUPFAM" id="SSF55729">
    <property type="entry name" value="Acyl-CoA N-acyltransferases (Nat)"/>
    <property type="match status" value="1"/>
</dbReference>
<evidence type="ECO:0000313" key="2">
    <source>
        <dbReference type="EMBL" id="KAK0432741.1"/>
    </source>
</evidence>
<organism evidence="2 3">
    <name type="scientific">Armillaria tabescens</name>
    <name type="common">Ringless honey mushroom</name>
    <name type="synonym">Agaricus tabescens</name>
    <dbReference type="NCBI Taxonomy" id="1929756"/>
    <lineage>
        <taxon>Eukaryota</taxon>
        <taxon>Fungi</taxon>
        <taxon>Dikarya</taxon>
        <taxon>Basidiomycota</taxon>
        <taxon>Agaricomycotina</taxon>
        <taxon>Agaricomycetes</taxon>
        <taxon>Agaricomycetidae</taxon>
        <taxon>Agaricales</taxon>
        <taxon>Marasmiineae</taxon>
        <taxon>Physalacriaceae</taxon>
        <taxon>Desarmillaria</taxon>
    </lineage>
</organism>
<feature type="domain" description="N-acetyltransferase" evidence="1">
    <location>
        <begin position="33"/>
        <end position="186"/>
    </location>
</feature>
<reference evidence="2" key="1">
    <citation type="submission" date="2023-06" db="EMBL/GenBank/DDBJ databases">
        <authorList>
            <consortium name="Lawrence Berkeley National Laboratory"/>
            <person name="Ahrendt S."/>
            <person name="Sahu N."/>
            <person name="Indic B."/>
            <person name="Wong-Bajracharya J."/>
            <person name="Merenyi Z."/>
            <person name="Ke H.-M."/>
            <person name="Monk M."/>
            <person name="Kocsube S."/>
            <person name="Drula E."/>
            <person name="Lipzen A."/>
            <person name="Balint B."/>
            <person name="Henrissat B."/>
            <person name="Andreopoulos B."/>
            <person name="Martin F.M."/>
            <person name="Harder C.B."/>
            <person name="Rigling D."/>
            <person name="Ford K.L."/>
            <person name="Foster G.D."/>
            <person name="Pangilinan J."/>
            <person name="Papanicolaou A."/>
            <person name="Barry K."/>
            <person name="LaButti K."/>
            <person name="Viragh M."/>
            <person name="Koriabine M."/>
            <person name="Yan M."/>
            <person name="Riley R."/>
            <person name="Champramary S."/>
            <person name="Plett K.L."/>
            <person name="Tsai I.J."/>
            <person name="Slot J."/>
            <person name="Sipos G."/>
            <person name="Plett J."/>
            <person name="Nagy L.G."/>
            <person name="Grigoriev I.V."/>
        </authorList>
    </citation>
    <scope>NUCLEOTIDE SEQUENCE</scope>
    <source>
        <strain evidence="2">CCBAS 213</strain>
    </source>
</reference>
<dbReference type="InterPro" id="IPR051908">
    <property type="entry name" value="Ribosomal_N-acetyltransferase"/>
</dbReference>
<dbReference type="GO" id="GO:1990189">
    <property type="term" value="F:protein N-terminal-serine acetyltransferase activity"/>
    <property type="evidence" value="ECO:0007669"/>
    <property type="project" value="TreeGrafter"/>
</dbReference>
<proteinExistence type="predicted"/>
<dbReference type="GO" id="GO:0008999">
    <property type="term" value="F:protein-N-terminal-alanine acetyltransferase activity"/>
    <property type="evidence" value="ECO:0007669"/>
    <property type="project" value="TreeGrafter"/>
</dbReference>
<dbReference type="AlphaFoldDB" id="A0AA39IYB2"/>
<dbReference type="PANTHER" id="PTHR43441:SF5">
    <property type="entry name" value="FAMILY ACETYLTRANSFERASE, PUTATIVE-RELATED"/>
    <property type="match status" value="1"/>
</dbReference>
<evidence type="ECO:0000313" key="3">
    <source>
        <dbReference type="Proteomes" id="UP001175211"/>
    </source>
</evidence>
<keyword evidence="3" id="KW-1185">Reference proteome</keyword>
<dbReference type="GeneID" id="85366339"/>
<protein>
    <submittedName>
        <fullName evidence="2">Acyl-CoA N-acyltransferase</fullName>
    </submittedName>
</protein>
<accession>A0AA39IYB2</accession>
<sequence length="234" mass="26066">MAPAKKFCFPIPAVLESERVKLVPFNLAVHTKLLITSCSDVSLYDFIPIGPYKDQEEFIASFRNEKVEDNNGMAMFAVYDKTKIKEEEGYAGLVGYVNSSAQDLVTEIFVIIAPAFQRTHVTSNAIGILLKYALDLPEDGGLGLRRVVWQASAANTASIRTAERMGFQQEGVLRWHKAWPESKSRGANGTRVRKGDPREDVFPLGRDTVVLSICWDDWEGGVRAHVEATMARTK</sequence>
<comment type="caution">
    <text evidence="2">The sequence shown here is derived from an EMBL/GenBank/DDBJ whole genome shotgun (WGS) entry which is preliminary data.</text>
</comment>
<dbReference type="InterPro" id="IPR016181">
    <property type="entry name" value="Acyl_CoA_acyltransferase"/>
</dbReference>
<dbReference type="PROSITE" id="PS51186">
    <property type="entry name" value="GNAT"/>
    <property type="match status" value="1"/>
</dbReference>
<dbReference type="InterPro" id="IPR000182">
    <property type="entry name" value="GNAT_dom"/>
</dbReference>
<dbReference type="RefSeq" id="XP_060321398.1">
    <property type="nucleotide sequence ID" value="XM_060482791.1"/>
</dbReference>
<dbReference type="Gene3D" id="3.40.630.30">
    <property type="match status" value="1"/>
</dbReference>
<dbReference type="Proteomes" id="UP001175211">
    <property type="component" value="Unassembled WGS sequence"/>
</dbReference>